<comment type="catalytic activity">
    <reaction evidence="5">
        <text>a 3'-end uridylyl-uridine-RNA = a 3'-end 2',3'-cyclophospho-uridine-RNA + uridine</text>
        <dbReference type="Rhea" id="RHEA:46052"/>
        <dbReference type="Rhea" id="RHEA-COMP:17384"/>
        <dbReference type="Rhea" id="RHEA-COMP:17385"/>
        <dbReference type="ChEBI" id="CHEBI:16704"/>
        <dbReference type="ChEBI" id="CHEBI:85643"/>
        <dbReference type="ChEBI" id="CHEBI:85644"/>
    </reaction>
    <physiologicalReaction direction="left-to-right" evidence="5">
        <dbReference type="Rhea" id="RHEA:46053"/>
    </physiologicalReaction>
</comment>
<dbReference type="Pfam" id="PF09749">
    <property type="entry name" value="HVSL"/>
    <property type="match status" value="1"/>
</dbReference>
<dbReference type="GO" id="GO:0005634">
    <property type="term" value="C:nucleus"/>
    <property type="evidence" value="ECO:0007669"/>
    <property type="project" value="UniProtKB-SubCell"/>
</dbReference>
<dbReference type="AlphaFoldDB" id="A0AA85IL31"/>
<dbReference type="Proteomes" id="UP000050795">
    <property type="component" value="Unassembled WGS sequence"/>
</dbReference>
<proteinExistence type="inferred from homology"/>
<feature type="active site" description="Proton donor/acceptor" evidence="6">
    <location>
        <position position="188"/>
    </location>
</feature>
<evidence type="ECO:0000313" key="7">
    <source>
        <dbReference type="Proteomes" id="UP000050795"/>
    </source>
</evidence>
<protein>
    <recommendedName>
        <fullName evidence="6">U6 snRNA phosphodiesterase</fullName>
        <ecNumber evidence="6">3.1.4.-</ecNumber>
    </recommendedName>
</protein>
<keyword evidence="4 6" id="KW-0539">Nucleus</keyword>
<dbReference type="GO" id="GO:0034477">
    <property type="term" value="P:U6 snRNA 3'-end processing"/>
    <property type="evidence" value="ECO:0007669"/>
    <property type="project" value="UniProtKB-UniRule"/>
</dbReference>
<feature type="active site" description="Proton donor/acceptor" evidence="6">
    <location>
        <position position="99"/>
    </location>
</feature>
<dbReference type="GO" id="GO:0016829">
    <property type="term" value="F:lyase activity"/>
    <property type="evidence" value="ECO:0007669"/>
    <property type="project" value="UniProtKB-KW"/>
</dbReference>
<evidence type="ECO:0000256" key="3">
    <source>
        <dbReference type="ARBA" id="ARBA00023239"/>
    </source>
</evidence>
<evidence type="ECO:0000256" key="2">
    <source>
        <dbReference type="ARBA" id="ARBA00022801"/>
    </source>
</evidence>
<evidence type="ECO:0000256" key="1">
    <source>
        <dbReference type="ARBA" id="ARBA00022722"/>
    </source>
</evidence>
<evidence type="ECO:0000256" key="4">
    <source>
        <dbReference type="ARBA" id="ARBA00023242"/>
    </source>
</evidence>
<dbReference type="WBParaSite" id="TREG1_102010.1">
    <property type="protein sequence ID" value="TREG1_102010.1"/>
    <property type="gene ID" value="TREG1_102010"/>
</dbReference>
<reference evidence="7" key="1">
    <citation type="submission" date="2022-06" db="EMBL/GenBank/DDBJ databases">
        <authorList>
            <person name="Berger JAMES D."/>
            <person name="Berger JAMES D."/>
        </authorList>
    </citation>
    <scope>NUCLEOTIDE SEQUENCE [LARGE SCALE GENOMIC DNA]</scope>
</reference>
<evidence type="ECO:0000256" key="5">
    <source>
        <dbReference type="ARBA" id="ARBA00029300"/>
    </source>
</evidence>
<comment type="function">
    <text evidence="6">Phosphodiesterase responsible for the U6 snRNA 3' end processing. Acts as an exoribonuclease (RNase) responsible for trimming the poly(U) tract of the last nucleotides in the pre-U6 snRNA molecule, leading to the formation of mature U6 snRNA.</text>
</comment>
<comment type="similarity">
    <text evidence="6">Belongs to the 2H phosphoesterase superfamily. USB1 family.</text>
</comment>
<comment type="subcellular location">
    <subcellularLocation>
        <location evidence="6">Nucleus</location>
    </subcellularLocation>
</comment>
<dbReference type="PANTHER" id="PTHR13522">
    <property type="entry name" value="U6 SNRNA PHOSPHODIESTERASE 1"/>
    <property type="match status" value="1"/>
</dbReference>
<evidence type="ECO:0000313" key="8">
    <source>
        <dbReference type="WBParaSite" id="TREG1_102010.1"/>
    </source>
</evidence>
<keyword evidence="2 6" id="KW-0378">Hydrolase</keyword>
<sequence length="246" mass="28529">MSTHLVEYSSSDEEENEKLELPSALQVLDSDRLRFPVYEDDPAKHNFRTRKFPHETGNWATSIYIACPHLISRLLKAIDNPIIQSDLVIDNFHFMDSLHLSLSKTWPIYFHWIENLICNLRASISTFEKFHVTFDDVNILVNEENTRSFVTLLASAESHVALIPLLNSVDSCVTAFRGPEYYKDPKFHISFLWCNGNVREKYSEDVLDNFLANLKKVIFTESKQMYHDVTDIVCKSGNKYFSINLL</sequence>
<reference evidence="8" key="2">
    <citation type="submission" date="2023-11" db="UniProtKB">
        <authorList>
            <consortium name="WormBaseParasite"/>
        </authorList>
    </citation>
    <scope>IDENTIFICATION</scope>
</reference>
<dbReference type="InterPro" id="IPR027521">
    <property type="entry name" value="Usb1"/>
</dbReference>
<dbReference type="PANTHER" id="PTHR13522:SF3">
    <property type="entry name" value="U6 SNRNA PHOSPHODIESTERASE 1"/>
    <property type="match status" value="1"/>
</dbReference>
<accession>A0AA85IL31</accession>
<organism evidence="7 8">
    <name type="scientific">Trichobilharzia regenti</name>
    <name type="common">Nasal bird schistosome</name>
    <dbReference type="NCBI Taxonomy" id="157069"/>
    <lineage>
        <taxon>Eukaryota</taxon>
        <taxon>Metazoa</taxon>
        <taxon>Spiralia</taxon>
        <taxon>Lophotrochozoa</taxon>
        <taxon>Platyhelminthes</taxon>
        <taxon>Trematoda</taxon>
        <taxon>Digenea</taxon>
        <taxon>Strigeidida</taxon>
        <taxon>Schistosomatoidea</taxon>
        <taxon>Schistosomatidae</taxon>
        <taxon>Trichobilharzia</taxon>
    </lineage>
</organism>
<dbReference type="HAMAP" id="MF_03040">
    <property type="entry name" value="USB1"/>
    <property type="match status" value="1"/>
</dbReference>
<keyword evidence="1 6" id="KW-0540">Nuclease</keyword>
<dbReference type="EC" id="3.1.4.-" evidence="6"/>
<dbReference type="GO" id="GO:1990838">
    <property type="term" value="F:poly(U)-specific exoribonuclease activity, producing 3' uridine cyclic phosphate ends"/>
    <property type="evidence" value="ECO:0007669"/>
    <property type="project" value="UniProtKB-UniRule"/>
</dbReference>
<keyword evidence="3" id="KW-0456">Lyase</keyword>
<keyword evidence="7" id="KW-1185">Reference proteome</keyword>
<evidence type="ECO:0000256" key="6">
    <source>
        <dbReference type="HAMAP-Rule" id="MF_03040"/>
    </source>
</evidence>
<name>A0AA85IL31_TRIRE</name>
<dbReference type="Gene3D" id="3.90.1140.10">
    <property type="entry name" value="Cyclic phosphodiesterase"/>
    <property type="match status" value="1"/>
</dbReference>